<dbReference type="PANTHER" id="PTHR34824">
    <property type="entry name" value="HEAT-INDUCIBLE TRANSCRIPTION REPRESSOR HRCA"/>
    <property type="match status" value="1"/>
</dbReference>
<evidence type="ECO:0000256" key="2">
    <source>
        <dbReference type="ARBA" id="ARBA00023015"/>
    </source>
</evidence>
<dbReference type="EMBL" id="CP003199">
    <property type="protein sequence ID" value="AEW44869.1"/>
    <property type="molecule type" value="Genomic_DNA"/>
</dbReference>
<dbReference type="PIRSF" id="PIRSF005485">
    <property type="entry name" value="HrcA"/>
    <property type="match status" value="1"/>
</dbReference>
<dbReference type="HAMAP" id="MF_00081">
    <property type="entry name" value="HrcA"/>
    <property type="match status" value="1"/>
</dbReference>
<dbReference type="STRING" id="1111676.MHC_00015"/>
<gene>
    <name evidence="5 7" type="primary">hrcA</name>
    <name evidence="7" type="ordered locus">MHC_00015</name>
</gene>
<sequence length="356" mass="41321">MFNDSYSKLNERQKYILKIIMEKYIIENSSISSLMLAKTEDLKRWSSATIRNEMAVLEDKGYLKKENFSSGKIPTKLGYRFYIESLMDEVVINERWKLDIKSKLIEIFSDRHSSVDQVLDSCTKLISEFLNLPVVLVKFQNSNGDFLRKIDIVNIDRDKYMIYLITARGEIINDTIIIDDSDEQKKSDLMAAIRLLNEELSNCQINEISNKLDLILPSLKKRVHQFEFVYESIISQMIINNFLNKNSLVSKVYNIKSIVFQPEIQKKQVSLNDIFNLLENYSAFSPFNYNFLKTGSTLINLENEIEGISVVSTNLNVDLTTHQLAVVGPIRMNYPLIKHLFDFLSEKLSSLSFRKN</sequence>
<dbReference type="GO" id="GO:0003677">
    <property type="term" value="F:DNA binding"/>
    <property type="evidence" value="ECO:0007669"/>
    <property type="project" value="InterPro"/>
</dbReference>
<evidence type="ECO:0000313" key="8">
    <source>
        <dbReference type="Proteomes" id="UP000009135"/>
    </source>
</evidence>
<keyword evidence="1 5" id="KW-0678">Repressor</keyword>
<dbReference type="InterPro" id="IPR023120">
    <property type="entry name" value="WHTH_transcript_rep_HrcA_IDD"/>
</dbReference>
<dbReference type="SUPFAM" id="SSF46785">
    <property type="entry name" value="Winged helix' DNA-binding domain"/>
    <property type="match status" value="1"/>
</dbReference>
<dbReference type="KEGG" id="mhe:MHC_00015"/>
<dbReference type="Gene3D" id="3.30.450.40">
    <property type="match status" value="1"/>
</dbReference>
<dbReference type="InterPro" id="IPR036390">
    <property type="entry name" value="WH_DNA-bd_sf"/>
</dbReference>
<keyword evidence="2 5" id="KW-0805">Transcription regulation</keyword>
<feature type="domain" description="Heat-inducible transcription repressor HrcA C-terminal" evidence="6">
    <location>
        <begin position="116"/>
        <end position="335"/>
    </location>
</feature>
<proteinExistence type="inferred from homology"/>
<dbReference type="Gene3D" id="1.10.10.10">
    <property type="entry name" value="Winged helix-like DNA-binding domain superfamily/Winged helix DNA-binding domain"/>
    <property type="match status" value="1"/>
</dbReference>
<organism evidence="7 8">
    <name type="scientific">Mycoplasma haemocanis (strain Illinois)</name>
    <dbReference type="NCBI Taxonomy" id="1111676"/>
    <lineage>
        <taxon>Bacteria</taxon>
        <taxon>Bacillati</taxon>
        <taxon>Mycoplasmatota</taxon>
        <taxon>Mollicutes</taxon>
        <taxon>Mycoplasmataceae</taxon>
        <taxon>Mycoplasma</taxon>
    </lineage>
</organism>
<dbReference type="InterPro" id="IPR002571">
    <property type="entry name" value="HrcA"/>
</dbReference>
<protein>
    <recommendedName>
        <fullName evidence="5">Heat-inducible transcription repressor HrcA</fullName>
    </recommendedName>
</protein>
<evidence type="ECO:0000256" key="5">
    <source>
        <dbReference type="HAMAP-Rule" id="MF_00081"/>
    </source>
</evidence>
<dbReference type="Gene3D" id="3.30.390.60">
    <property type="entry name" value="Heat-inducible transcription repressor hrca homolog, domain 3"/>
    <property type="match status" value="1"/>
</dbReference>
<accession>H6N5V4</accession>
<dbReference type="SUPFAM" id="SSF55781">
    <property type="entry name" value="GAF domain-like"/>
    <property type="match status" value="1"/>
</dbReference>
<dbReference type="Proteomes" id="UP000009135">
    <property type="component" value="Chromosome"/>
</dbReference>
<dbReference type="InterPro" id="IPR021153">
    <property type="entry name" value="HrcA_C"/>
</dbReference>
<evidence type="ECO:0000256" key="1">
    <source>
        <dbReference type="ARBA" id="ARBA00022491"/>
    </source>
</evidence>
<comment type="function">
    <text evidence="5">Negative regulator of class I heat shock genes (grpE-dnaK-dnaJ and groELS operons). Prevents heat-shock induction of these operons.</text>
</comment>
<dbReference type="HOGENOM" id="CLU_050019_1_0_14"/>
<dbReference type="OrthoDB" id="9783139at2"/>
<dbReference type="AlphaFoldDB" id="H6N5V4"/>
<dbReference type="InterPro" id="IPR036388">
    <property type="entry name" value="WH-like_DNA-bd_sf"/>
</dbReference>
<reference evidence="7 8" key="1">
    <citation type="journal article" date="2012" name="J. Bacteriol.">
        <title>Complete genome sequence of Mycoplasma haemocanis strain Illinois.</title>
        <authorList>
            <person name="do Nascimento N.C."/>
            <person name="Guimaraes A.M."/>
            <person name="Santos A.P."/>
            <person name="Sanmiguel P.J."/>
            <person name="Messick J.B."/>
        </authorList>
    </citation>
    <scope>NUCLEOTIDE SEQUENCE [LARGE SCALE GENOMIC DNA]</scope>
    <source>
        <strain evidence="7 8">Illinois</strain>
    </source>
</reference>
<dbReference type="Pfam" id="PF01628">
    <property type="entry name" value="HrcA"/>
    <property type="match status" value="1"/>
</dbReference>
<keyword evidence="8" id="KW-1185">Reference proteome</keyword>
<name>H6N5V4_MYCHN</name>
<dbReference type="GO" id="GO:0045892">
    <property type="term" value="P:negative regulation of DNA-templated transcription"/>
    <property type="evidence" value="ECO:0007669"/>
    <property type="project" value="UniProtKB-UniRule"/>
</dbReference>
<dbReference type="InterPro" id="IPR029016">
    <property type="entry name" value="GAF-like_dom_sf"/>
</dbReference>
<evidence type="ECO:0000256" key="4">
    <source>
        <dbReference type="ARBA" id="ARBA00023163"/>
    </source>
</evidence>
<comment type="similarity">
    <text evidence="5">Belongs to the HrcA family.</text>
</comment>
<evidence type="ECO:0000313" key="7">
    <source>
        <dbReference type="EMBL" id="AEW44869.1"/>
    </source>
</evidence>
<evidence type="ECO:0000256" key="3">
    <source>
        <dbReference type="ARBA" id="ARBA00023016"/>
    </source>
</evidence>
<keyword evidence="4 5" id="KW-0804">Transcription</keyword>
<keyword evidence="3 5" id="KW-0346">Stress response</keyword>
<evidence type="ECO:0000259" key="6">
    <source>
        <dbReference type="Pfam" id="PF01628"/>
    </source>
</evidence>
<dbReference type="PANTHER" id="PTHR34824:SF1">
    <property type="entry name" value="HEAT-INDUCIBLE TRANSCRIPTION REPRESSOR HRCA"/>
    <property type="match status" value="1"/>
</dbReference>